<feature type="compositionally biased region" description="Low complexity" evidence="1">
    <location>
        <begin position="1640"/>
        <end position="1658"/>
    </location>
</feature>
<feature type="compositionally biased region" description="Polar residues" evidence="1">
    <location>
        <begin position="1607"/>
        <end position="1616"/>
    </location>
</feature>
<feature type="compositionally biased region" description="Gly residues" evidence="1">
    <location>
        <begin position="2701"/>
        <end position="2711"/>
    </location>
</feature>
<name>A0A8H4IY33_9PEZI</name>
<feature type="region of interest" description="Disordered" evidence="1">
    <location>
        <begin position="2481"/>
        <end position="2996"/>
    </location>
</feature>
<feature type="region of interest" description="Disordered" evidence="1">
    <location>
        <begin position="1"/>
        <end position="367"/>
    </location>
</feature>
<feature type="compositionally biased region" description="Low complexity" evidence="1">
    <location>
        <begin position="2614"/>
        <end position="2630"/>
    </location>
</feature>
<feature type="compositionally biased region" description="Polar residues" evidence="1">
    <location>
        <begin position="124"/>
        <end position="135"/>
    </location>
</feature>
<comment type="caution">
    <text evidence="2">The sequence shown here is derived from an EMBL/GenBank/DDBJ whole genome shotgun (WGS) entry which is preliminary data.</text>
</comment>
<feature type="compositionally biased region" description="Basic and acidic residues" evidence="1">
    <location>
        <begin position="732"/>
        <end position="745"/>
    </location>
</feature>
<dbReference type="EMBL" id="WWBZ02000016">
    <property type="protein sequence ID" value="KAF4309314.1"/>
    <property type="molecule type" value="Genomic_DNA"/>
</dbReference>
<organism evidence="2 3">
    <name type="scientific">Botryosphaeria dothidea</name>
    <dbReference type="NCBI Taxonomy" id="55169"/>
    <lineage>
        <taxon>Eukaryota</taxon>
        <taxon>Fungi</taxon>
        <taxon>Dikarya</taxon>
        <taxon>Ascomycota</taxon>
        <taxon>Pezizomycotina</taxon>
        <taxon>Dothideomycetes</taxon>
        <taxon>Dothideomycetes incertae sedis</taxon>
        <taxon>Botryosphaeriales</taxon>
        <taxon>Botryosphaeriaceae</taxon>
        <taxon>Botryosphaeria</taxon>
    </lineage>
</organism>
<gene>
    <name evidence="2" type="ORF">GTA08_BOTSDO02294</name>
</gene>
<feature type="compositionally biased region" description="Basic and acidic residues" evidence="1">
    <location>
        <begin position="649"/>
        <end position="665"/>
    </location>
</feature>
<feature type="compositionally biased region" description="Low complexity" evidence="1">
    <location>
        <begin position="1045"/>
        <end position="1056"/>
    </location>
</feature>
<feature type="compositionally biased region" description="Acidic residues" evidence="1">
    <location>
        <begin position="2879"/>
        <end position="2895"/>
    </location>
</feature>
<feature type="compositionally biased region" description="Basic and acidic residues" evidence="1">
    <location>
        <begin position="2335"/>
        <end position="2354"/>
    </location>
</feature>
<feature type="region of interest" description="Disordered" evidence="1">
    <location>
        <begin position="1251"/>
        <end position="1273"/>
    </location>
</feature>
<feature type="compositionally biased region" description="Basic and acidic residues" evidence="1">
    <location>
        <begin position="1886"/>
        <end position="1903"/>
    </location>
</feature>
<feature type="compositionally biased region" description="Basic and acidic residues" evidence="1">
    <location>
        <begin position="951"/>
        <end position="961"/>
    </location>
</feature>
<feature type="compositionally biased region" description="Polar residues" evidence="1">
    <location>
        <begin position="251"/>
        <end position="274"/>
    </location>
</feature>
<feature type="compositionally biased region" description="Polar residues" evidence="1">
    <location>
        <begin position="2532"/>
        <end position="2553"/>
    </location>
</feature>
<feature type="compositionally biased region" description="Basic and acidic residues" evidence="1">
    <location>
        <begin position="2307"/>
        <end position="2317"/>
    </location>
</feature>
<feature type="region of interest" description="Disordered" evidence="1">
    <location>
        <begin position="382"/>
        <end position="1099"/>
    </location>
</feature>
<feature type="compositionally biased region" description="Basic and acidic residues" evidence="1">
    <location>
        <begin position="2216"/>
        <end position="2233"/>
    </location>
</feature>
<feature type="compositionally biased region" description="Polar residues" evidence="1">
    <location>
        <begin position="388"/>
        <end position="406"/>
    </location>
</feature>
<dbReference type="Proteomes" id="UP000572817">
    <property type="component" value="Unassembled WGS sequence"/>
</dbReference>
<feature type="compositionally biased region" description="Polar residues" evidence="1">
    <location>
        <begin position="2012"/>
        <end position="2023"/>
    </location>
</feature>
<feature type="compositionally biased region" description="Acidic residues" evidence="1">
    <location>
        <begin position="53"/>
        <end position="65"/>
    </location>
</feature>
<feature type="compositionally biased region" description="Basic and acidic residues" evidence="1">
    <location>
        <begin position="764"/>
        <end position="781"/>
    </location>
</feature>
<feature type="compositionally biased region" description="Basic and acidic residues" evidence="1">
    <location>
        <begin position="1522"/>
        <end position="1570"/>
    </location>
</feature>
<sequence>MSGPYRFTPDRVTSPLDQRPPNPFPSGQPPSFKTNINRNKTKKWVTAKAATYDGDDWGDFDEDDEYGVRAAAQNPQAPTGLRQRGQSIDKTGATRSFTEPVQPPAASGHARHPSFEYGEEKRSFSASLNHAQTLPTQPPPIDTSVHDGNAAGKAPARDPASGASPPPQAPSSAPAQAPPSSYQEPAAAQSHMSSTSWTPSVVSDSSAYQDPHLRRDFSESALPPPLQMRSSNTSTPTAPQDTPARFPPRKSSLSQVSPADPSSSGDTAQSTPTASRPRAPSNPNKPLPFIRPADIYKRVEEERRKASMDSERPSLDSAGRPSQDELQSPSARQVGSSDNPGRVRSPSAEHYDGGRGQNLAPLETVAERKSEYLPEFSLAQAEKAANAGSAQATPSQSGAPQISSLTPVPVSSFGAEFWDSAEKPSTASSSAQDLAEANKTLPQPEVGPTEESSLHHQPSHGFRTAVRNAFERVDDNSVPPTPVSKSNSLSAGGSGVSRSNTDSTAGISPIMSRVPSGANPTSWKREMENATPAIAEEPSGGSRPTSSGTLQKIQQKPSPSHSRDGSSGSIPRIGTPTGRRPLGTPSPNQSPARSPFIETAKPLPSGESGELSGVSPLDAASPTNFATREADLVSSPSSSNKRTSANMGAEEKQAQTSFLEHRRQSNIESSPERASPINRAESPTKGRVRDLAGKFNDIVDSRRNSTQSVSSVKSNGSGNKRFSRSPSPTKESASERPQPEREVSFRPKLPGTWESYTTAGQSSPDKEKQEPLMDTLQERESSPPTKNSDALEETDITPTTAKRPVDHKDAVDPVHDPMGALAAAGAAIGESLKSAVAPGQRSPAKSEPESWEGSIASDDEQPKVEEEKKDRAVGDVYLRPLQLDRKASSIASSSDGPTKEDDREDYSPVKAPPPLRSSRSPSAQPPELDTRGTTHQGPEGYSPGPDTSDLATDRLTADIMKRLSTPSLVGSVQDVNRTLTPQPPVQDTPKASQENRAGSAVPREYENYWAAGGEEHVGGGSDHGAAPQTIVPESTIRAVKPEESPSPAGDSSSRSGFLSHRFSWERQEAAGNAAAQASATGAQAPGASEEPVSTALGADSAHLAAARNFEDHPSVAKAIAELPDAQERISDGLHIVNPEPELSSSSASDVELEAPAAPNQPLDADAWRAQTQEVDPPSSQTPLTPVQHPPAATAQQQPRIPLFREILALKSTEERFTKYNQARDQFAGMDTGLRNWVSSTLATKPEHAELTNLPKQPLPPIQSTHSSSGGGLMRHHKHNASISHFATGFRKNNQTAAGITSGPTVHESTPSPTDGGQQSSAGREKMQAKGKDLLKGAGVLGGKGMKEAKGLFAKGRSRFRGESKATFRNITPYDHPSPSNVTAPSLPAQPPQPEPTSATASLPPAAQASVPGDASRKSGENDRPILSPLSTTQESITLQSPATPATPFDDGATKEREKKKRTFSFGKLRQRSKSASRSRPTSVVLDEVPESSSPPPPPPLPKDFAHENSNTEDVNVAEDEQEKNVQTEKKQEEEPTVQRESPEKKVDVEKVEDRQEGQELAKTVSKDRNTAVDAFDFGTEAGTADRPSTEVEAKPSIEAPGAPEIAQETTLSQGRPSQDRDSKKDRPEMNVSKPVSRQISRVNSPVGSRPVSSVGSGSAFVAPEEWESVPDPASGAASPVNRSLNQSPVSRVGTPGRSFAERAQSPIQRSATPGSITMPAAQYGEGNQKGNGRWERLGVLPSPNIEPLSWLDEKEKRRSLAAEQRMERVIESVVRNSTPVSVRSKGSAGSMGRIVGEEQEAGKSKGVDSDNEEPVAGGKSSRQSFAQRATGASSRQSIRTRGSRGSIASLLPIPLDEMAKKDLTLEDHELDRPKFDVSPIDLGDPAQRDEQFREATSKEKVGGEEEEHGAEQYSAPDAHAGAQRSPSPSPEFHHADASAEQPPRVASPLQDISAAAASPGPSRQASIGAQAPAENESRKYQVSPLNPEFDVTRQRQPRGDTDQGPRPFSYMEGQSTQEESLQQGYMGPRGSAPGSMSGTERGMRYSRRGPHSWQPPPPGLGGFGPSQQGPYPQRQFQSPPPSMVEYGAQQDPRSKRQSFQSPPPGLVEGRLGQPQGQENFNRQDFDPRSYSSEFTLPGVGPPDHSEGSELRQKRRSILGGIGSSKATPSGSNTPASKSSERVNERINPQHVDQQLHRTFSYQSSVNENELGLTKGGKKEQKKEGPDVLEEMAKFTDPANQKHKRQRSGILSPFKKSDTSTQQQKEATAAEHGHFSTPPPEAATPPVGHRDSKKGRNKLQRNASSGRLPEEAIVPEKKEKKKRTSLLGSIFGRSGSEAKQREKEEKKIRKSESKGKLSKLRKANLSQPPVPEARSAAYAPVPEPPSSFQGPGEAVQNPPADEPQPEYFAAGDQKSPAPGPGYPPGLQNIPPPPGFAGGPGYPPPAGRAMYSGNGYPPPGFPPQQQPAMRNRYYQPQRAVSHDRALYPNGPPPPMMQGYPPQQRRFSEQMLQQFPPSRAYQTPPPPQQYRHPSASGSAHGSEYNALSPQVSAMTSTPPPGGPFPRHGSSGGEDLLVSPVTSGSYEYGGSGRGEYFGPRSSPGRTRVPSDPFERQRMWYQQQSQQQQMMMQQRRMGRIAEGQQQQHHGAHPHQHVPYQQQQRPFELSLPTDDSENEDSFRDDRNLAPADAEKEQAAWAPAPGSSTGGSGGGGGYREVLPRPSGYAPPVITTSAAPNPPPSHSTNSPAGFALQHPSSPARPSPTRVEAKWKEVLPEEGEAELEKLREHKAREQLAAQEHERSVHPAYRHSPNPSLGGGSVVLTPSGHSPRLAPPGLEGHHHQRSSSGTLQMDPAYAKEYGIVTPPAGGGGGKVTGAGGAGGESSDDDDDDDDDDDEDLYAEPTVYRSKESGQQGAQVLERAQKEAGDTPSPPTVPASMVQESERSVSQEKEVVKSEERSGGGGGAAAGERRSDEDEEPVVMQAASYPGMEWTPRWDGTIE</sequence>
<feature type="compositionally biased region" description="Polar residues" evidence="1">
    <location>
        <begin position="754"/>
        <end position="763"/>
    </location>
</feature>
<feature type="compositionally biased region" description="Basic and acidic residues" evidence="1">
    <location>
        <begin position="294"/>
        <end position="314"/>
    </location>
</feature>
<reference evidence="2" key="1">
    <citation type="submission" date="2020-04" db="EMBL/GenBank/DDBJ databases">
        <title>Genome Assembly and Annotation of Botryosphaeria dothidea sdau 11-99, a Latent Pathogen of Apple Fruit Ring Rot in China.</title>
        <authorList>
            <person name="Yu C."/>
            <person name="Diao Y."/>
            <person name="Lu Q."/>
            <person name="Zhao J."/>
            <person name="Cui S."/>
            <person name="Peng C."/>
            <person name="He B."/>
            <person name="Liu H."/>
        </authorList>
    </citation>
    <scope>NUCLEOTIDE SEQUENCE [LARGE SCALE GENOMIC DNA]</scope>
    <source>
        <strain evidence="2">Sdau11-99</strain>
    </source>
</reference>
<feature type="compositionally biased region" description="Polar residues" evidence="1">
    <location>
        <begin position="1294"/>
        <end position="1321"/>
    </location>
</feature>
<keyword evidence="3" id="KW-1185">Reference proteome</keyword>
<feature type="compositionally biased region" description="Basic residues" evidence="1">
    <location>
        <begin position="1457"/>
        <end position="1476"/>
    </location>
</feature>
<protein>
    <submittedName>
        <fullName evidence="2">Uncharacterized protein</fullName>
    </submittedName>
</protein>
<feature type="compositionally biased region" description="Polar residues" evidence="1">
    <location>
        <begin position="423"/>
        <end position="432"/>
    </location>
</feature>
<feature type="compositionally biased region" description="Polar residues" evidence="1">
    <location>
        <begin position="84"/>
        <end position="99"/>
    </location>
</feature>
<feature type="compositionally biased region" description="Polar residues" evidence="1">
    <location>
        <begin position="964"/>
        <end position="980"/>
    </location>
</feature>
<feature type="compositionally biased region" description="Polar residues" evidence="1">
    <location>
        <begin position="324"/>
        <end position="339"/>
    </location>
</feature>
<feature type="compositionally biased region" description="Basic and acidic residues" evidence="1">
    <location>
        <begin position="803"/>
        <end position="815"/>
    </location>
</feature>
<feature type="compositionally biased region" description="Basic and acidic residues" evidence="1">
    <location>
        <begin position="1414"/>
        <end position="1423"/>
    </location>
</feature>
<dbReference type="PANTHER" id="PTHR34491:SF74">
    <property type="entry name" value="DUF4456 DOMAIN-CONTAINING PROTEIN"/>
    <property type="match status" value="1"/>
</dbReference>
<evidence type="ECO:0000313" key="2">
    <source>
        <dbReference type="EMBL" id="KAF4309314.1"/>
    </source>
</evidence>
<feature type="compositionally biased region" description="Polar residues" evidence="1">
    <location>
        <begin position="228"/>
        <end position="240"/>
    </location>
</feature>
<feature type="compositionally biased region" description="Polar residues" evidence="1">
    <location>
        <begin position="1705"/>
        <end position="1715"/>
    </location>
</feature>
<feature type="compositionally biased region" description="Polar residues" evidence="1">
    <location>
        <begin position="1169"/>
        <end position="1184"/>
    </location>
</feature>
<feature type="compositionally biased region" description="Low complexity" evidence="1">
    <location>
        <begin position="1395"/>
        <end position="1409"/>
    </location>
</feature>
<feature type="compositionally biased region" description="Pro residues" evidence="1">
    <location>
        <begin position="1492"/>
        <end position="1501"/>
    </location>
</feature>
<feature type="compositionally biased region" description="Polar residues" evidence="1">
    <location>
        <begin position="2164"/>
        <end position="2177"/>
    </location>
</feature>
<feature type="compositionally biased region" description="Basic and acidic residues" evidence="1">
    <location>
        <begin position="1990"/>
        <end position="2003"/>
    </location>
</feature>
<feature type="compositionally biased region" description="Basic and acidic residues" evidence="1">
    <location>
        <begin position="682"/>
        <end position="703"/>
    </location>
</feature>
<feature type="compositionally biased region" description="Basic and acidic residues" evidence="1">
    <location>
        <begin position="860"/>
        <end position="873"/>
    </location>
</feature>
<dbReference type="OrthoDB" id="5151921at2759"/>
<feature type="compositionally biased region" description="Low complexity" evidence="1">
    <location>
        <begin position="538"/>
        <end position="549"/>
    </location>
</feature>
<feature type="compositionally biased region" description="Low complexity" evidence="1">
    <location>
        <begin position="557"/>
        <end position="569"/>
    </location>
</feature>
<feature type="compositionally biased region" description="Pro residues" evidence="1">
    <location>
        <begin position="2416"/>
        <end position="2444"/>
    </location>
</feature>
<feature type="region of interest" description="Disordered" evidence="1">
    <location>
        <begin position="1870"/>
        <end position="2466"/>
    </location>
</feature>
<feature type="compositionally biased region" description="Basic and acidic residues" evidence="1">
    <location>
        <begin position="897"/>
        <end position="907"/>
    </location>
</feature>
<evidence type="ECO:0000256" key="1">
    <source>
        <dbReference type="SAM" id="MobiDB-lite"/>
    </source>
</evidence>
<feature type="compositionally biased region" description="Gly residues" evidence="1">
    <location>
        <begin position="2862"/>
        <end position="2877"/>
    </location>
</feature>
<feature type="compositionally biased region" description="Low complexity" evidence="1">
    <location>
        <begin position="708"/>
        <end position="720"/>
    </location>
</feature>
<accession>A0A8H4IY33</accession>
<feature type="compositionally biased region" description="Basic and acidic residues" evidence="1">
    <location>
        <begin position="1617"/>
        <end position="1628"/>
    </location>
</feature>
<feature type="region of interest" description="Disordered" evidence="1">
    <location>
        <begin position="1294"/>
        <end position="1746"/>
    </location>
</feature>
<feature type="compositionally biased region" description="Basic and acidic residues" evidence="1">
    <location>
        <begin position="2777"/>
        <end position="2799"/>
    </location>
</feature>
<feature type="compositionally biased region" description="Basic and acidic residues" evidence="1">
    <location>
        <begin position="1322"/>
        <end position="1334"/>
    </location>
</feature>
<feature type="region of interest" description="Disordered" evidence="1">
    <location>
        <begin position="1130"/>
        <end position="1199"/>
    </location>
</feature>
<feature type="compositionally biased region" description="Polar residues" evidence="1">
    <location>
        <begin position="1820"/>
        <end position="1840"/>
    </location>
</feature>
<feature type="region of interest" description="Disordered" evidence="1">
    <location>
        <begin position="1774"/>
        <end position="1857"/>
    </location>
</feature>
<feature type="compositionally biased region" description="Low complexity" evidence="1">
    <location>
        <begin position="2651"/>
        <end position="2660"/>
    </location>
</feature>
<feature type="compositionally biased region" description="Pro residues" evidence="1">
    <location>
        <begin position="18"/>
        <end position="28"/>
    </location>
</feature>
<feature type="compositionally biased region" description="Polar residues" evidence="1">
    <location>
        <begin position="1428"/>
        <end position="1443"/>
    </location>
</feature>
<proteinExistence type="predicted"/>
<evidence type="ECO:0000313" key="3">
    <source>
        <dbReference type="Proteomes" id="UP000572817"/>
    </source>
</evidence>
<feature type="compositionally biased region" description="Low complexity" evidence="1">
    <location>
        <begin position="1189"/>
        <end position="1198"/>
    </location>
</feature>
<feature type="compositionally biased region" description="Polar residues" evidence="1">
    <location>
        <begin position="2190"/>
        <end position="2206"/>
    </location>
</feature>
<feature type="compositionally biased region" description="Polar residues" evidence="1">
    <location>
        <begin position="483"/>
        <end position="506"/>
    </location>
</feature>
<feature type="compositionally biased region" description="Basic and acidic residues" evidence="1">
    <location>
        <begin position="2937"/>
        <end position="2955"/>
    </location>
</feature>
<feature type="compositionally biased region" description="Basic and acidic residues" evidence="1">
    <location>
        <begin position="2674"/>
        <end position="2691"/>
    </location>
</feature>
<dbReference type="PANTHER" id="PTHR34491">
    <property type="entry name" value="A-TYPE INCLUSION PROTEIN, PUTATIVE-RELATED"/>
    <property type="match status" value="1"/>
</dbReference>
<feature type="compositionally biased region" description="Low complexity" evidence="1">
    <location>
        <begin position="916"/>
        <end position="926"/>
    </location>
</feature>
<feature type="compositionally biased region" description="Polar residues" evidence="1">
    <location>
        <begin position="1680"/>
        <end position="1689"/>
    </location>
</feature>
<feature type="compositionally biased region" description="Low complexity" evidence="1">
    <location>
        <begin position="170"/>
        <end position="190"/>
    </location>
</feature>
<feature type="compositionally biased region" description="Polar residues" evidence="1">
    <location>
        <begin position="191"/>
        <end position="208"/>
    </location>
</feature>
<feature type="compositionally biased region" description="Pro residues" evidence="1">
    <location>
        <begin position="2454"/>
        <end position="2463"/>
    </location>
</feature>
<feature type="compositionally biased region" description="Low complexity" evidence="1">
    <location>
        <begin position="819"/>
        <end position="829"/>
    </location>
</feature>
<feature type="compositionally biased region" description="Low complexity" evidence="1">
    <location>
        <begin position="1069"/>
        <end position="1087"/>
    </location>
</feature>
<feature type="compositionally biased region" description="Polar residues" evidence="1">
    <location>
        <begin position="634"/>
        <end position="646"/>
    </location>
</feature>